<proteinExistence type="inferred from homology"/>
<dbReference type="GO" id="GO:0003677">
    <property type="term" value="F:DNA binding"/>
    <property type="evidence" value="ECO:0007669"/>
    <property type="project" value="InterPro"/>
</dbReference>
<dbReference type="SUPFAM" id="SSF88659">
    <property type="entry name" value="Sigma3 and sigma4 domains of RNA polymerase sigma factors"/>
    <property type="match status" value="1"/>
</dbReference>
<name>A0A1G8XZ81_9ACTN</name>
<dbReference type="PANTHER" id="PTHR43133:SF51">
    <property type="entry name" value="RNA POLYMERASE SIGMA FACTOR"/>
    <property type="match status" value="1"/>
</dbReference>
<dbReference type="Gene3D" id="1.10.1740.10">
    <property type="match status" value="1"/>
</dbReference>
<organism evidence="7 8">
    <name type="scientific">Streptomyces indicus</name>
    <dbReference type="NCBI Taxonomy" id="417292"/>
    <lineage>
        <taxon>Bacteria</taxon>
        <taxon>Bacillati</taxon>
        <taxon>Actinomycetota</taxon>
        <taxon>Actinomycetes</taxon>
        <taxon>Kitasatosporales</taxon>
        <taxon>Streptomycetaceae</taxon>
        <taxon>Streptomyces</taxon>
    </lineage>
</organism>
<keyword evidence="4" id="KW-0804">Transcription</keyword>
<dbReference type="InterPro" id="IPR039425">
    <property type="entry name" value="RNA_pol_sigma-70-like"/>
</dbReference>
<evidence type="ECO:0000256" key="5">
    <source>
        <dbReference type="SAM" id="MobiDB-lite"/>
    </source>
</evidence>
<evidence type="ECO:0000256" key="3">
    <source>
        <dbReference type="ARBA" id="ARBA00023082"/>
    </source>
</evidence>
<dbReference type="InterPro" id="IPR036388">
    <property type="entry name" value="WH-like_DNA-bd_sf"/>
</dbReference>
<dbReference type="CDD" id="cd06171">
    <property type="entry name" value="Sigma70_r4"/>
    <property type="match status" value="1"/>
</dbReference>
<dbReference type="STRING" id="417292.SAMN05421806_103492"/>
<evidence type="ECO:0000256" key="4">
    <source>
        <dbReference type="ARBA" id="ARBA00023163"/>
    </source>
</evidence>
<evidence type="ECO:0000256" key="1">
    <source>
        <dbReference type="ARBA" id="ARBA00010641"/>
    </source>
</evidence>
<evidence type="ECO:0000259" key="6">
    <source>
        <dbReference type="Pfam" id="PF08281"/>
    </source>
</evidence>
<sequence>MADARDAADPQSTPRDKRSTARDAEPTPWAAAVPLVRAARQGDALAMDDLLTRVTPYVTRLCRPIAPADTADAVQEALTAVFKGLRGLRDPQAFYAWVRMVTVREAVRVARGTAVERPADPDELARLGGLPPDGATDLSAEVRDVLSRLPVQYRAVLVLRELEGLDERSAARLLGVAPGTVKSRLHRARSLFRRTWSQ</sequence>
<dbReference type="PANTHER" id="PTHR43133">
    <property type="entry name" value="RNA POLYMERASE ECF-TYPE SIGMA FACTO"/>
    <property type="match status" value="1"/>
</dbReference>
<dbReference type="EMBL" id="FNFF01000003">
    <property type="protein sequence ID" value="SDJ95826.1"/>
    <property type="molecule type" value="Genomic_DNA"/>
</dbReference>
<dbReference type="InterPro" id="IPR013249">
    <property type="entry name" value="RNA_pol_sigma70_r4_t2"/>
</dbReference>
<comment type="similarity">
    <text evidence="1">Belongs to the sigma-70 factor family. ECF subfamily.</text>
</comment>
<dbReference type="InterPro" id="IPR013325">
    <property type="entry name" value="RNA_pol_sigma_r2"/>
</dbReference>
<feature type="region of interest" description="Disordered" evidence="5">
    <location>
        <begin position="1"/>
        <end position="29"/>
    </location>
</feature>
<keyword evidence="3" id="KW-0731">Sigma factor</keyword>
<dbReference type="Pfam" id="PF08281">
    <property type="entry name" value="Sigma70_r4_2"/>
    <property type="match status" value="1"/>
</dbReference>
<keyword evidence="2" id="KW-0805">Transcription regulation</keyword>
<dbReference type="InterPro" id="IPR014284">
    <property type="entry name" value="RNA_pol_sigma-70_dom"/>
</dbReference>
<evidence type="ECO:0000256" key="2">
    <source>
        <dbReference type="ARBA" id="ARBA00023015"/>
    </source>
</evidence>
<dbReference type="Proteomes" id="UP000199155">
    <property type="component" value="Unassembled WGS sequence"/>
</dbReference>
<gene>
    <name evidence="7" type="ORF">SAMN05421806_103492</name>
</gene>
<keyword evidence="8" id="KW-1185">Reference proteome</keyword>
<accession>A0A1G8XZ81</accession>
<dbReference type="RefSeq" id="WP_342742721.1">
    <property type="nucleotide sequence ID" value="NZ_FNFF01000003.1"/>
</dbReference>
<dbReference type="AlphaFoldDB" id="A0A1G8XZ81"/>
<dbReference type="Gene3D" id="1.10.10.10">
    <property type="entry name" value="Winged helix-like DNA-binding domain superfamily/Winged helix DNA-binding domain"/>
    <property type="match status" value="1"/>
</dbReference>
<evidence type="ECO:0000313" key="8">
    <source>
        <dbReference type="Proteomes" id="UP000199155"/>
    </source>
</evidence>
<protein>
    <submittedName>
        <fullName evidence="7">RNA polymerase sigma-70 factor, ECF subfamily</fullName>
    </submittedName>
</protein>
<dbReference type="GO" id="GO:0016987">
    <property type="term" value="F:sigma factor activity"/>
    <property type="evidence" value="ECO:0007669"/>
    <property type="project" value="UniProtKB-KW"/>
</dbReference>
<dbReference type="SUPFAM" id="SSF88946">
    <property type="entry name" value="Sigma2 domain of RNA polymerase sigma factors"/>
    <property type="match status" value="1"/>
</dbReference>
<dbReference type="NCBIfam" id="TIGR02937">
    <property type="entry name" value="sigma70-ECF"/>
    <property type="match status" value="1"/>
</dbReference>
<dbReference type="GO" id="GO:0006352">
    <property type="term" value="P:DNA-templated transcription initiation"/>
    <property type="evidence" value="ECO:0007669"/>
    <property type="project" value="InterPro"/>
</dbReference>
<feature type="domain" description="RNA polymerase sigma factor 70 region 4 type 2" evidence="6">
    <location>
        <begin position="141"/>
        <end position="189"/>
    </location>
</feature>
<reference evidence="7 8" key="1">
    <citation type="submission" date="2016-10" db="EMBL/GenBank/DDBJ databases">
        <authorList>
            <person name="de Groot N.N."/>
        </authorList>
    </citation>
    <scope>NUCLEOTIDE SEQUENCE [LARGE SCALE GENOMIC DNA]</scope>
    <source>
        <strain evidence="7 8">CGMCC 4.5727</strain>
    </source>
</reference>
<evidence type="ECO:0000313" key="7">
    <source>
        <dbReference type="EMBL" id="SDJ95826.1"/>
    </source>
</evidence>
<feature type="compositionally biased region" description="Basic and acidic residues" evidence="5">
    <location>
        <begin position="1"/>
        <end position="25"/>
    </location>
</feature>
<dbReference type="InterPro" id="IPR013324">
    <property type="entry name" value="RNA_pol_sigma_r3/r4-like"/>
</dbReference>